<comment type="caution">
    <text evidence="19">The sequence shown here is derived from an EMBL/GenBank/DDBJ whole genome shotgun (WGS) entry which is preliminary data.</text>
</comment>
<accession>A0AAW0E055</accession>
<dbReference type="InterPro" id="IPR041048">
    <property type="entry name" value="RuvB-like_C"/>
</dbReference>
<dbReference type="InterPro" id="IPR003593">
    <property type="entry name" value="AAA+_ATPase"/>
</dbReference>
<feature type="domain" description="AAA+ ATPase" evidence="18">
    <location>
        <begin position="75"/>
        <end position="377"/>
    </location>
</feature>
<evidence type="ECO:0000313" key="20">
    <source>
        <dbReference type="Proteomes" id="UP001383192"/>
    </source>
</evidence>
<proteinExistence type="inferred from homology"/>
<dbReference type="Pfam" id="PF06068">
    <property type="entry name" value="TIP49"/>
    <property type="match status" value="1"/>
</dbReference>
<keyword evidence="11 16" id="KW-0804">Transcription</keyword>
<keyword evidence="9 16" id="KW-0805">Transcription regulation</keyword>
<dbReference type="GO" id="GO:0006281">
    <property type="term" value="P:DNA repair"/>
    <property type="evidence" value="ECO:0007669"/>
    <property type="project" value="UniProtKB-KW"/>
</dbReference>
<keyword evidence="8 16" id="KW-0156">Chromatin regulator</keyword>
<comment type="catalytic activity">
    <reaction evidence="15 16">
        <text>ATP + H2O = ADP + phosphate + H(+)</text>
        <dbReference type="Rhea" id="RHEA:13065"/>
        <dbReference type="ChEBI" id="CHEBI:15377"/>
        <dbReference type="ChEBI" id="CHEBI:15378"/>
        <dbReference type="ChEBI" id="CHEBI:30616"/>
        <dbReference type="ChEBI" id="CHEBI:43474"/>
        <dbReference type="ChEBI" id="CHEBI:456216"/>
        <dbReference type="EC" id="3.6.4.12"/>
    </reaction>
</comment>
<keyword evidence="5 16" id="KW-0378">Hydrolase</keyword>
<evidence type="ECO:0000256" key="7">
    <source>
        <dbReference type="ARBA" id="ARBA00022840"/>
    </source>
</evidence>
<comment type="function">
    <text evidence="14">DNA helicase which participates in several chromatin remodeling complexes, including the SWR1 and the INO80 complexes. The SWR1 complex mediates the ATP-dependent exchange of histone H2A for the H2A variant HZT1 leading to transcriptional regulation of selected genes by chromatin remodeling. The INO80 complex remodels chromatin by shifting nucleosomes and is involved in DNA repair. Also involved in pre-rRNA processing.</text>
</comment>
<evidence type="ECO:0000256" key="6">
    <source>
        <dbReference type="ARBA" id="ARBA00022806"/>
    </source>
</evidence>
<gene>
    <name evidence="19" type="primary">RVB1</name>
    <name evidence="19" type="ORF">VNI00_002603</name>
</gene>
<evidence type="ECO:0000256" key="12">
    <source>
        <dbReference type="ARBA" id="ARBA00023204"/>
    </source>
</evidence>
<keyword evidence="20" id="KW-1185">Reference proteome</keyword>
<dbReference type="FunFam" id="2.40.50.360:FF:000001">
    <property type="entry name" value="RuvB-like helicase"/>
    <property type="match status" value="1"/>
</dbReference>
<keyword evidence="4 16" id="KW-0227">DNA damage</keyword>
<evidence type="ECO:0000256" key="14">
    <source>
        <dbReference type="ARBA" id="ARBA00025345"/>
    </source>
</evidence>
<evidence type="ECO:0000256" key="9">
    <source>
        <dbReference type="ARBA" id="ARBA00023015"/>
    </source>
</evidence>
<evidence type="ECO:0000256" key="4">
    <source>
        <dbReference type="ARBA" id="ARBA00022763"/>
    </source>
</evidence>
<organism evidence="19 20">
    <name type="scientific">Paramarasmius palmivorus</name>
    <dbReference type="NCBI Taxonomy" id="297713"/>
    <lineage>
        <taxon>Eukaryota</taxon>
        <taxon>Fungi</taxon>
        <taxon>Dikarya</taxon>
        <taxon>Basidiomycota</taxon>
        <taxon>Agaricomycotina</taxon>
        <taxon>Agaricomycetes</taxon>
        <taxon>Agaricomycetidae</taxon>
        <taxon>Agaricales</taxon>
        <taxon>Marasmiineae</taxon>
        <taxon>Marasmiaceae</taxon>
        <taxon>Paramarasmius</taxon>
    </lineage>
</organism>
<dbReference type="Gene3D" id="3.40.50.300">
    <property type="entry name" value="P-loop containing nucleotide triphosphate hydrolases"/>
    <property type="match status" value="1"/>
</dbReference>
<evidence type="ECO:0000256" key="3">
    <source>
        <dbReference type="ARBA" id="ARBA00022741"/>
    </source>
</evidence>
<dbReference type="InterPro" id="IPR042487">
    <property type="entry name" value="RuvBL1/2_DNA/RNA_bd_dom"/>
</dbReference>
<comment type="similarity">
    <text evidence="2 16">Belongs to the RuvB family.</text>
</comment>
<dbReference type="Gene3D" id="2.40.50.360">
    <property type="entry name" value="RuvB-like helicase, domain II"/>
    <property type="match status" value="1"/>
</dbReference>
<evidence type="ECO:0000256" key="10">
    <source>
        <dbReference type="ARBA" id="ARBA00023159"/>
    </source>
</evidence>
<keyword evidence="13 16" id="KW-0539">Nucleus</keyword>
<keyword evidence="7 16" id="KW-0067">ATP-binding</keyword>
<evidence type="ECO:0000256" key="15">
    <source>
        <dbReference type="ARBA" id="ARBA00047995"/>
    </source>
</evidence>
<feature type="region of interest" description="Disordered" evidence="17">
    <location>
        <begin position="1"/>
        <end position="28"/>
    </location>
</feature>
<keyword evidence="6 16" id="KW-0347">Helicase</keyword>
<dbReference type="SMART" id="SM00382">
    <property type="entry name" value="AAA"/>
    <property type="match status" value="1"/>
</dbReference>
<dbReference type="EMBL" id="JAYKXP010000006">
    <property type="protein sequence ID" value="KAK7056886.1"/>
    <property type="molecule type" value="Genomic_DNA"/>
</dbReference>
<dbReference type="Proteomes" id="UP001383192">
    <property type="component" value="Unassembled WGS sequence"/>
</dbReference>
<comment type="subcellular location">
    <subcellularLocation>
        <location evidence="1 16">Nucleus</location>
    </subcellularLocation>
</comment>
<dbReference type="GO" id="GO:0006325">
    <property type="term" value="P:chromatin organization"/>
    <property type="evidence" value="ECO:0007669"/>
    <property type="project" value="UniProtKB-KW"/>
</dbReference>
<evidence type="ECO:0000256" key="1">
    <source>
        <dbReference type="ARBA" id="ARBA00004123"/>
    </source>
</evidence>
<evidence type="ECO:0000256" key="5">
    <source>
        <dbReference type="ARBA" id="ARBA00022801"/>
    </source>
</evidence>
<dbReference type="EC" id="3.6.4.12" evidence="16"/>
<dbReference type="AlphaFoldDB" id="A0AAW0E055"/>
<evidence type="ECO:0000256" key="11">
    <source>
        <dbReference type="ARBA" id="ARBA00023163"/>
    </source>
</evidence>
<evidence type="ECO:0000256" key="16">
    <source>
        <dbReference type="RuleBase" id="RU363048"/>
    </source>
</evidence>
<reference evidence="19 20" key="1">
    <citation type="submission" date="2024-01" db="EMBL/GenBank/DDBJ databases">
        <title>A draft genome for a cacao thread blight-causing isolate of Paramarasmius palmivorus.</title>
        <authorList>
            <person name="Baruah I.K."/>
            <person name="Bukari Y."/>
            <person name="Amoako-Attah I."/>
            <person name="Meinhardt L.W."/>
            <person name="Bailey B.A."/>
            <person name="Cohen S.P."/>
        </authorList>
    </citation>
    <scope>NUCLEOTIDE SEQUENCE [LARGE SCALE GENOMIC DNA]</scope>
    <source>
        <strain evidence="19 20">GH-12</strain>
    </source>
</reference>
<keyword evidence="3 16" id="KW-0547">Nucleotide-binding</keyword>
<keyword evidence="12 16" id="KW-0234">DNA repair</keyword>
<dbReference type="Gene3D" id="1.10.8.60">
    <property type="match status" value="1"/>
</dbReference>
<keyword evidence="10" id="KW-0010">Activator</keyword>
<dbReference type="GO" id="GO:0005634">
    <property type="term" value="C:nucleus"/>
    <property type="evidence" value="ECO:0007669"/>
    <property type="project" value="UniProtKB-SubCell"/>
</dbReference>
<dbReference type="PANTHER" id="PTHR11093">
    <property type="entry name" value="RUVB-RELATED REPTIN AND PONTIN"/>
    <property type="match status" value="1"/>
</dbReference>
<evidence type="ECO:0000256" key="2">
    <source>
        <dbReference type="ARBA" id="ARBA00007519"/>
    </source>
</evidence>
<sequence length="465" mass="49810">MAPPASAPVAHNALPPPSAPSAGRSSRIAPHSHIKGLGLNAEGRAVADSAGFIGQNNAREACGVIVDLVKSRKFSGRALLLVGAPGTGKTALALAVSHELGSKVPFCPMVGSEVYSTEVKKTEVLAEAFRRAIGLRIKETKEIYEGEVTEMTPTESENPLSGYGKTISHVIIGLKTAKGTKQLRLDPTIYEAIMKEKIVVGDVIYIEHDTGAVKRVGRSDAYASSYDLESETYVPLPKGDVHKRKELVQDVTLGDLDAANARPQGGQDIMSVMGSLMKTGRTEVTEKLRKEVNKVVKGYVDQGVAEVVPGVVFIDEVHMLDIECFTYLNALLESPMAPTVILATNRGNTPIRGTDIVSPHGIPVDLLDRCMIVKTENYTREQVARVVQLRANVEGLKLSSGVLEKLAAEGEKSSLRYALQLLTPASILATMAGRSEIVEEDISEMNELFLDAKTSAGIIGDSRSS</sequence>
<evidence type="ECO:0000313" key="19">
    <source>
        <dbReference type="EMBL" id="KAK7056886.1"/>
    </source>
</evidence>
<dbReference type="Pfam" id="PF17856">
    <property type="entry name" value="TIP49_C"/>
    <property type="match status" value="1"/>
</dbReference>
<evidence type="ECO:0000256" key="13">
    <source>
        <dbReference type="ARBA" id="ARBA00023242"/>
    </source>
</evidence>
<evidence type="ECO:0000256" key="17">
    <source>
        <dbReference type="SAM" id="MobiDB-lite"/>
    </source>
</evidence>
<protein>
    <recommendedName>
        <fullName evidence="16">RuvB-like helicase</fullName>
        <ecNumber evidence="16">3.6.4.12</ecNumber>
    </recommendedName>
</protein>
<dbReference type="InterPro" id="IPR027417">
    <property type="entry name" value="P-loop_NTPase"/>
</dbReference>
<dbReference type="GO" id="GO:0003678">
    <property type="term" value="F:DNA helicase activity"/>
    <property type="evidence" value="ECO:0007669"/>
    <property type="project" value="UniProtKB-EC"/>
</dbReference>
<evidence type="ECO:0000256" key="8">
    <source>
        <dbReference type="ARBA" id="ARBA00022853"/>
    </source>
</evidence>
<dbReference type="GO" id="GO:0016787">
    <property type="term" value="F:hydrolase activity"/>
    <property type="evidence" value="ECO:0007669"/>
    <property type="project" value="UniProtKB-KW"/>
</dbReference>
<dbReference type="GO" id="GO:0005524">
    <property type="term" value="F:ATP binding"/>
    <property type="evidence" value="ECO:0007669"/>
    <property type="project" value="UniProtKB-KW"/>
</dbReference>
<dbReference type="InterPro" id="IPR027238">
    <property type="entry name" value="RuvB-like"/>
</dbReference>
<evidence type="ECO:0000259" key="18">
    <source>
        <dbReference type="SMART" id="SM00382"/>
    </source>
</evidence>
<name>A0AAW0E055_9AGAR</name>
<dbReference type="InterPro" id="IPR010339">
    <property type="entry name" value="TIP49_P-loop"/>
</dbReference>
<comment type="function">
    <text evidence="16">DNA helicase participates in several chromatin remodeling complexes, including the SWR1 and the INO80 complexes.</text>
</comment>
<dbReference type="SUPFAM" id="SSF52540">
    <property type="entry name" value="P-loop containing nucleoside triphosphate hydrolases"/>
    <property type="match status" value="1"/>
</dbReference>